<evidence type="ECO:0000259" key="1">
    <source>
        <dbReference type="PROSITE" id="PS51384"/>
    </source>
</evidence>
<dbReference type="Pfam" id="PF00970">
    <property type="entry name" value="FAD_binding_6"/>
    <property type="match status" value="1"/>
</dbReference>
<dbReference type="PANTHER" id="PTHR47354">
    <property type="entry name" value="NADH OXIDOREDUCTASE HCR"/>
    <property type="match status" value="1"/>
</dbReference>
<proteinExistence type="predicted"/>
<keyword evidence="3" id="KW-1185">Reference proteome</keyword>
<sequence length="222" mass="25093">MKNHIVKIISVESVTHDVKRFTIQKPEGFKFISGQATEVSINTPALKNEKRPFTFTSLNDNKHLEFTIKIYDSHNGVTKELGKLKNGDELIIRDVWGAIEYKGEGVFIAGGAGVTPFIAILRQLQADEKIANNKLIYTNKTESDIILKKEFNEMLGKNFINTLTDEKKEGYENGRIDYTFLKEKIDNFKQHFYVCGPPQFVTAISEALAQLGAKTDAVVFEK</sequence>
<dbReference type="InterPro" id="IPR050415">
    <property type="entry name" value="MRET"/>
</dbReference>
<dbReference type="Pfam" id="PF00175">
    <property type="entry name" value="NAD_binding_1"/>
    <property type="match status" value="1"/>
</dbReference>
<reference evidence="3" key="1">
    <citation type="submission" date="2016-10" db="EMBL/GenBank/DDBJ databases">
        <authorList>
            <person name="Varghese N."/>
            <person name="Submissions S."/>
        </authorList>
    </citation>
    <scope>NUCLEOTIDE SEQUENCE [LARGE SCALE GENOMIC DNA]</scope>
    <source>
        <strain evidence="3">DSM 15719</strain>
    </source>
</reference>
<gene>
    <name evidence="2" type="ORF">SAMN05444355_10967</name>
</gene>
<dbReference type="InterPro" id="IPR008333">
    <property type="entry name" value="Cbr1-like_FAD-bd_dom"/>
</dbReference>
<organism evidence="2 3">
    <name type="scientific">Flavobacterium frigoris</name>
    <dbReference type="NCBI Taxonomy" id="229204"/>
    <lineage>
        <taxon>Bacteria</taxon>
        <taxon>Pseudomonadati</taxon>
        <taxon>Bacteroidota</taxon>
        <taxon>Flavobacteriia</taxon>
        <taxon>Flavobacteriales</taxon>
        <taxon>Flavobacteriaceae</taxon>
        <taxon>Flavobacterium</taxon>
    </lineage>
</organism>
<dbReference type="InterPro" id="IPR017938">
    <property type="entry name" value="Riboflavin_synthase-like_b-brl"/>
</dbReference>
<dbReference type="InterPro" id="IPR017927">
    <property type="entry name" value="FAD-bd_FR_type"/>
</dbReference>
<evidence type="ECO:0000313" key="3">
    <source>
        <dbReference type="Proteomes" id="UP000183658"/>
    </source>
</evidence>
<dbReference type="GO" id="GO:0016491">
    <property type="term" value="F:oxidoreductase activity"/>
    <property type="evidence" value="ECO:0007669"/>
    <property type="project" value="InterPro"/>
</dbReference>
<evidence type="ECO:0000313" key="2">
    <source>
        <dbReference type="EMBL" id="SER28504.1"/>
    </source>
</evidence>
<protein>
    <recommendedName>
        <fullName evidence="1">FAD-binding FR-type domain-containing protein</fullName>
    </recommendedName>
</protein>
<dbReference type="PANTHER" id="PTHR47354:SF5">
    <property type="entry name" value="PROTEIN RFBI"/>
    <property type="match status" value="1"/>
</dbReference>
<dbReference type="CDD" id="cd06196">
    <property type="entry name" value="FNR_like_1"/>
    <property type="match status" value="1"/>
</dbReference>
<dbReference type="SUPFAM" id="SSF52343">
    <property type="entry name" value="Ferredoxin reductase-like, C-terminal NADP-linked domain"/>
    <property type="match status" value="1"/>
</dbReference>
<dbReference type="Gene3D" id="2.40.30.10">
    <property type="entry name" value="Translation factors"/>
    <property type="match status" value="1"/>
</dbReference>
<dbReference type="OrthoDB" id="9789468at2"/>
<dbReference type="InterPro" id="IPR039261">
    <property type="entry name" value="FNR_nucleotide-bd"/>
</dbReference>
<feature type="domain" description="FAD-binding FR-type" evidence="1">
    <location>
        <begin position="1"/>
        <end position="102"/>
    </location>
</feature>
<dbReference type="Proteomes" id="UP000183658">
    <property type="component" value="Unassembled WGS sequence"/>
</dbReference>
<name>A0A1H9MXS0_FLAFI</name>
<accession>A0A1H9MXS0</accession>
<dbReference type="InterPro" id="IPR001433">
    <property type="entry name" value="OxRdtase_FAD/NAD-bd"/>
</dbReference>
<dbReference type="SUPFAM" id="SSF63380">
    <property type="entry name" value="Riboflavin synthase domain-like"/>
    <property type="match status" value="1"/>
</dbReference>
<dbReference type="PROSITE" id="PS51384">
    <property type="entry name" value="FAD_FR"/>
    <property type="match status" value="1"/>
</dbReference>
<dbReference type="PRINTS" id="PR00410">
    <property type="entry name" value="PHEHYDRXLASE"/>
</dbReference>
<dbReference type="Gene3D" id="3.40.50.80">
    <property type="entry name" value="Nucleotide-binding domain of ferredoxin-NADP reductase (FNR) module"/>
    <property type="match status" value="1"/>
</dbReference>
<dbReference type="EMBL" id="FOFZ01000009">
    <property type="protein sequence ID" value="SER28504.1"/>
    <property type="molecule type" value="Genomic_DNA"/>
</dbReference>
<dbReference type="RefSeq" id="WP_074723806.1">
    <property type="nucleotide sequence ID" value="NZ_CBCRVS010000009.1"/>
</dbReference>
<dbReference type="AlphaFoldDB" id="A0A1H9MXS0"/>